<comment type="caution">
    <text evidence="12">The sequence shown here is derived from an EMBL/GenBank/DDBJ whole genome shotgun (WGS) entry which is preliminary data.</text>
</comment>
<comment type="function">
    <text evidence="7">Cleaves peptide bonds on the C-terminal side of prolyl residues within peptides that are up to approximately 30 amino acids long. Has an absolute requirement for an X-Pro bond in the trans configuration immediately preceding the Pro-Y scissible bond.</text>
</comment>
<dbReference type="InterPro" id="IPR029058">
    <property type="entry name" value="AB_hydrolase_fold"/>
</dbReference>
<evidence type="ECO:0000259" key="11">
    <source>
        <dbReference type="Pfam" id="PF02897"/>
    </source>
</evidence>
<dbReference type="Proteomes" id="UP000282985">
    <property type="component" value="Unassembled WGS sequence"/>
</dbReference>
<evidence type="ECO:0000256" key="8">
    <source>
        <dbReference type="ARBA" id="ARBA00081187"/>
    </source>
</evidence>
<feature type="chain" id="PRO_5019538862" description="prolyl oligopeptidase" evidence="9">
    <location>
        <begin position="20"/>
        <end position="691"/>
    </location>
</feature>
<dbReference type="AlphaFoldDB" id="A0A434AYY3"/>
<evidence type="ECO:0000256" key="4">
    <source>
        <dbReference type="ARBA" id="ARBA00022670"/>
    </source>
</evidence>
<dbReference type="InterPro" id="IPR051167">
    <property type="entry name" value="Prolyl_oligopep/macrocyclase"/>
</dbReference>
<evidence type="ECO:0000256" key="2">
    <source>
        <dbReference type="ARBA" id="ARBA00005228"/>
    </source>
</evidence>
<dbReference type="EC" id="3.4.21.26" evidence="3"/>
<dbReference type="Gene3D" id="3.40.50.1820">
    <property type="entry name" value="alpha/beta hydrolase"/>
    <property type="match status" value="1"/>
</dbReference>
<keyword evidence="6" id="KW-0720">Serine protease</keyword>
<sequence>MKQLLILLFLYFSFSDTIAQRPEYPVCPKHAVTDTFFNAYTVTENYRWLENVHDTKVREWIKEEENLSDKFTNRASSKYACKTLIDKYSYIRSSHPVKSGKYYFTFYYRNKLASPVLYMGDDPEEVDYPLVDPNFNTKNDKVDIQSYAVSRDSKYLCYLINRNGTDWREARVVSLPSGTRKRDHILGIKYSSIAWMNDGFFYSKYPYEGEFKAAFGEEVYYHKLGDEQAQDKLIFKRKSPNAQFSFRTTSDEQFFVLQEETPNYYNYFFIDYSAKQPYLRPLLMKQKSKFNVLDSHNGKLICRTFKDNNGGSIVEIDPYAPYQWRQVVPELQDGVLLICKVKQDRLICIYQSNQHPIVKIFDYQAHALYQLELPEASSVNGFSGEIDDEDLIFYNQQYTTPSLCYHFNTKTFQRKPGKTTKVTFYFQNYEYKSISYPVNDSINVPMTIVYKKGLKLNGNNPCLLKAYGGFGAISTPSFDPGIVYFIEQGGIYAFANIRGGGDLGKEWAKAGKGLHKQNSIDDFNAAAEFLIKEKYTNPKKLASTGGSHGGLIVAAAAIQRPDLYAAVVPVVGVMDMIHFEDYTVGNFHTDEFGTVRDSVDFLNLRSYSPLHNIKEEVNYPAMLVMTSENDDRVPPFHSYKFVARLQNREKQLNPIFLRVEKDAGHYGAINHSKYTKGKGAMYGFIMRILMG</sequence>
<evidence type="ECO:0000256" key="5">
    <source>
        <dbReference type="ARBA" id="ARBA00022801"/>
    </source>
</evidence>
<dbReference type="InterPro" id="IPR023302">
    <property type="entry name" value="Pept_S9A_N"/>
</dbReference>
<name>A0A434AYY3_9BACT</name>
<comment type="similarity">
    <text evidence="2">Belongs to the peptidase S9A family.</text>
</comment>
<keyword evidence="9" id="KW-0732">Signal</keyword>
<dbReference type="GO" id="GO:0070012">
    <property type="term" value="F:oligopeptidase activity"/>
    <property type="evidence" value="ECO:0007669"/>
    <property type="project" value="TreeGrafter"/>
</dbReference>
<dbReference type="GO" id="GO:0004252">
    <property type="term" value="F:serine-type endopeptidase activity"/>
    <property type="evidence" value="ECO:0007669"/>
    <property type="project" value="UniProtKB-EC"/>
</dbReference>
<dbReference type="InterPro" id="IPR001375">
    <property type="entry name" value="Peptidase_S9_cat"/>
</dbReference>
<evidence type="ECO:0000313" key="12">
    <source>
        <dbReference type="EMBL" id="RUT79706.1"/>
    </source>
</evidence>
<reference evidence="12 13" key="1">
    <citation type="submission" date="2018-11" db="EMBL/GenBank/DDBJ databases">
        <title>Parancylomarina longa gen. nov., sp. nov., isolated from sediments of southern Okinawa.</title>
        <authorList>
            <person name="Fu T."/>
        </authorList>
    </citation>
    <scope>NUCLEOTIDE SEQUENCE [LARGE SCALE GENOMIC DNA]</scope>
    <source>
        <strain evidence="12 13">T3-2 S1-C</strain>
    </source>
</reference>
<proteinExistence type="inferred from homology"/>
<evidence type="ECO:0000256" key="6">
    <source>
        <dbReference type="ARBA" id="ARBA00022825"/>
    </source>
</evidence>
<dbReference type="Pfam" id="PF02897">
    <property type="entry name" value="Peptidase_S9_N"/>
    <property type="match status" value="1"/>
</dbReference>
<dbReference type="Gene3D" id="2.130.10.120">
    <property type="entry name" value="Prolyl oligopeptidase, N-terminal domain"/>
    <property type="match status" value="1"/>
</dbReference>
<evidence type="ECO:0000313" key="13">
    <source>
        <dbReference type="Proteomes" id="UP000282985"/>
    </source>
</evidence>
<evidence type="ECO:0000256" key="9">
    <source>
        <dbReference type="SAM" id="SignalP"/>
    </source>
</evidence>
<dbReference type="PANTHER" id="PTHR42881">
    <property type="entry name" value="PROLYL ENDOPEPTIDASE"/>
    <property type="match status" value="1"/>
</dbReference>
<accession>A0A434AYY3</accession>
<dbReference type="GO" id="GO:0006508">
    <property type="term" value="P:proteolysis"/>
    <property type="evidence" value="ECO:0007669"/>
    <property type="project" value="UniProtKB-KW"/>
</dbReference>
<dbReference type="Pfam" id="PF00326">
    <property type="entry name" value="Peptidase_S9"/>
    <property type="match status" value="1"/>
</dbReference>
<keyword evidence="13" id="KW-1185">Reference proteome</keyword>
<feature type="domain" description="Peptidase S9 prolyl oligopeptidase catalytic" evidence="10">
    <location>
        <begin position="477"/>
        <end position="688"/>
    </location>
</feature>
<feature type="domain" description="Peptidase S9A N-terminal" evidence="11">
    <location>
        <begin position="32"/>
        <end position="417"/>
    </location>
</feature>
<evidence type="ECO:0000259" key="10">
    <source>
        <dbReference type="Pfam" id="PF00326"/>
    </source>
</evidence>
<dbReference type="PROSITE" id="PS00708">
    <property type="entry name" value="PRO_ENDOPEP_SER"/>
    <property type="match status" value="1"/>
</dbReference>
<evidence type="ECO:0000256" key="1">
    <source>
        <dbReference type="ARBA" id="ARBA00001070"/>
    </source>
</evidence>
<comment type="catalytic activity">
    <reaction evidence="1">
        <text>Hydrolysis of Pro-|-Xaa &gt;&gt; Ala-|-Xaa in oligopeptides.</text>
        <dbReference type="EC" id="3.4.21.26"/>
    </reaction>
</comment>
<dbReference type="FunFam" id="3.40.50.1820:FF:000005">
    <property type="entry name" value="Prolyl endopeptidase"/>
    <property type="match status" value="1"/>
</dbReference>
<dbReference type="EMBL" id="RJJX01000002">
    <property type="protein sequence ID" value="RUT79706.1"/>
    <property type="molecule type" value="Genomic_DNA"/>
</dbReference>
<organism evidence="12 13">
    <name type="scientific">Ancylomarina longa</name>
    <dbReference type="NCBI Taxonomy" id="2487017"/>
    <lineage>
        <taxon>Bacteria</taxon>
        <taxon>Pseudomonadati</taxon>
        <taxon>Bacteroidota</taxon>
        <taxon>Bacteroidia</taxon>
        <taxon>Marinilabiliales</taxon>
        <taxon>Marinifilaceae</taxon>
        <taxon>Ancylomarina</taxon>
    </lineage>
</organism>
<dbReference type="OrthoDB" id="9801421at2"/>
<dbReference type="PRINTS" id="PR00862">
    <property type="entry name" value="PROLIGOPTASE"/>
</dbReference>
<dbReference type="RefSeq" id="WP_127342528.1">
    <property type="nucleotide sequence ID" value="NZ_RJJX01000002.1"/>
</dbReference>
<feature type="signal peptide" evidence="9">
    <location>
        <begin position="1"/>
        <end position="19"/>
    </location>
</feature>
<dbReference type="SUPFAM" id="SSF50993">
    <property type="entry name" value="Peptidase/esterase 'gauge' domain"/>
    <property type="match status" value="1"/>
</dbReference>
<keyword evidence="5" id="KW-0378">Hydrolase</keyword>
<dbReference type="PANTHER" id="PTHR42881:SF2">
    <property type="entry name" value="PROLYL ENDOPEPTIDASE"/>
    <property type="match status" value="1"/>
</dbReference>
<evidence type="ECO:0000256" key="3">
    <source>
        <dbReference type="ARBA" id="ARBA00011897"/>
    </source>
</evidence>
<dbReference type="SUPFAM" id="SSF53474">
    <property type="entry name" value="alpha/beta-Hydrolases"/>
    <property type="match status" value="1"/>
</dbReference>
<gene>
    <name evidence="12" type="ORF">DLK05_03205</name>
</gene>
<protein>
    <recommendedName>
        <fullName evidence="3">prolyl oligopeptidase</fullName>
        <ecNumber evidence="3">3.4.21.26</ecNumber>
    </recommendedName>
    <alternativeName>
        <fullName evidence="8">Proline-specific endopeptidase</fullName>
    </alternativeName>
</protein>
<dbReference type="InterPro" id="IPR002470">
    <property type="entry name" value="Peptidase_S9A"/>
</dbReference>
<dbReference type="InterPro" id="IPR002471">
    <property type="entry name" value="Pept_S9_AS"/>
</dbReference>
<evidence type="ECO:0000256" key="7">
    <source>
        <dbReference type="ARBA" id="ARBA00060121"/>
    </source>
</evidence>
<dbReference type="GO" id="GO:0005829">
    <property type="term" value="C:cytosol"/>
    <property type="evidence" value="ECO:0007669"/>
    <property type="project" value="TreeGrafter"/>
</dbReference>
<keyword evidence="4" id="KW-0645">Protease</keyword>